<name>A0A1C4X3H9_9ACTN</name>
<dbReference type="AlphaFoldDB" id="A0A1C4X3H9"/>
<accession>A0A1C4X3H9</accession>
<organism evidence="1 2">
    <name type="scientific">Micromonospora coriariae</name>
    <dbReference type="NCBI Taxonomy" id="285665"/>
    <lineage>
        <taxon>Bacteria</taxon>
        <taxon>Bacillati</taxon>
        <taxon>Actinomycetota</taxon>
        <taxon>Actinomycetes</taxon>
        <taxon>Micromonosporales</taxon>
        <taxon>Micromonosporaceae</taxon>
        <taxon>Micromonospora</taxon>
    </lineage>
</organism>
<gene>
    <name evidence="1" type="ORF">GA0070607_4618</name>
</gene>
<evidence type="ECO:0000313" key="1">
    <source>
        <dbReference type="EMBL" id="SCF02999.1"/>
    </source>
</evidence>
<dbReference type="Proteomes" id="UP000198243">
    <property type="component" value="Chromosome I"/>
</dbReference>
<proteinExistence type="predicted"/>
<protein>
    <submittedName>
        <fullName evidence="1">Uncharacterized protein</fullName>
    </submittedName>
</protein>
<evidence type="ECO:0000313" key="2">
    <source>
        <dbReference type="Proteomes" id="UP000198243"/>
    </source>
</evidence>
<keyword evidence="2" id="KW-1185">Reference proteome</keyword>
<sequence>MVYELLIDAASGRPDADGSGLYRYEFRGYRHGK</sequence>
<dbReference type="EMBL" id="LT607412">
    <property type="protein sequence ID" value="SCF02999.1"/>
    <property type="molecule type" value="Genomic_DNA"/>
</dbReference>
<reference evidence="2" key="1">
    <citation type="submission" date="2016-06" db="EMBL/GenBank/DDBJ databases">
        <authorList>
            <person name="Varghese N."/>
            <person name="Submissions Spin"/>
        </authorList>
    </citation>
    <scope>NUCLEOTIDE SEQUENCE [LARGE SCALE GENOMIC DNA]</scope>
    <source>
        <strain evidence="2">DSM 44875</strain>
    </source>
</reference>